<dbReference type="InterPro" id="IPR000644">
    <property type="entry name" value="CBS_dom"/>
</dbReference>
<dbReference type="EMBL" id="CP139487">
    <property type="protein sequence ID" value="WPU66692.1"/>
    <property type="molecule type" value="Genomic_DNA"/>
</dbReference>
<feature type="domain" description="CBS" evidence="3">
    <location>
        <begin position="7"/>
        <end position="63"/>
    </location>
</feature>
<dbReference type="RefSeq" id="WP_321399158.1">
    <property type="nucleotide sequence ID" value="NZ_CP139487.1"/>
</dbReference>
<sequence>MLVSEVMHEGVTVAQVTDSIKTVAQLMRDNDIGAVPIYDNEKPAGFVTDRDIVISCVADGASLDGAISEAMSPEFIAIAKDKDVTEAARIMEDKQISRLLVVDGNKPVGIVSLQDLAQGTENPELKSEVLQEIKH</sequence>
<feature type="domain" description="CBS" evidence="3">
    <location>
        <begin position="71"/>
        <end position="127"/>
    </location>
</feature>
<dbReference type="PANTHER" id="PTHR43080">
    <property type="entry name" value="CBS DOMAIN-CONTAINING PROTEIN CBSX3, MITOCHONDRIAL"/>
    <property type="match status" value="1"/>
</dbReference>
<dbReference type="Proteomes" id="UP001324634">
    <property type="component" value="Chromosome"/>
</dbReference>
<dbReference type="KEGG" id="psti:SOO65_08030"/>
<dbReference type="PROSITE" id="PS51371">
    <property type="entry name" value="CBS"/>
    <property type="match status" value="2"/>
</dbReference>
<dbReference type="SMART" id="SM00116">
    <property type="entry name" value="CBS"/>
    <property type="match status" value="2"/>
</dbReference>
<dbReference type="PANTHER" id="PTHR43080:SF2">
    <property type="entry name" value="CBS DOMAIN-CONTAINING PROTEIN"/>
    <property type="match status" value="1"/>
</dbReference>
<dbReference type="Gene3D" id="3.10.580.10">
    <property type="entry name" value="CBS-domain"/>
    <property type="match status" value="1"/>
</dbReference>
<evidence type="ECO:0000259" key="3">
    <source>
        <dbReference type="PROSITE" id="PS51371"/>
    </source>
</evidence>
<dbReference type="AlphaFoldDB" id="A0AAX4HTS6"/>
<gene>
    <name evidence="4" type="ORF">SOO65_08030</name>
</gene>
<evidence type="ECO:0000313" key="4">
    <source>
        <dbReference type="EMBL" id="WPU66692.1"/>
    </source>
</evidence>
<protein>
    <submittedName>
        <fullName evidence="4">CBS domain-containing protein</fullName>
    </submittedName>
</protein>
<accession>A0AAX4HTS6</accession>
<keyword evidence="5" id="KW-1185">Reference proteome</keyword>
<organism evidence="4 5">
    <name type="scientific">Peredibacter starrii</name>
    <dbReference type="NCBI Taxonomy" id="28202"/>
    <lineage>
        <taxon>Bacteria</taxon>
        <taxon>Pseudomonadati</taxon>
        <taxon>Bdellovibrionota</taxon>
        <taxon>Bacteriovoracia</taxon>
        <taxon>Bacteriovoracales</taxon>
        <taxon>Bacteriovoracaceae</taxon>
        <taxon>Peredibacter</taxon>
    </lineage>
</organism>
<keyword evidence="1 2" id="KW-0129">CBS domain</keyword>
<proteinExistence type="predicted"/>
<dbReference type="SUPFAM" id="SSF54631">
    <property type="entry name" value="CBS-domain pair"/>
    <property type="match status" value="1"/>
</dbReference>
<dbReference type="Pfam" id="PF00571">
    <property type="entry name" value="CBS"/>
    <property type="match status" value="2"/>
</dbReference>
<name>A0AAX4HTS6_9BACT</name>
<evidence type="ECO:0000313" key="5">
    <source>
        <dbReference type="Proteomes" id="UP001324634"/>
    </source>
</evidence>
<reference evidence="4 5" key="1">
    <citation type="submission" date="2023-11" db="EMBL/GenBank/DDBJ databases">
        <title>Peredibacter starrii A3.12.</title>
        <authorList>
            <person name="Mitchell R.J."/>
        </authorList>
    </citation>
    <scope>NUCLEOTIDE SEQUENCE [LARGE SCALE GENOMIC DNA]</scope>
    <source>
        <strain evidence="4 5">A3.12</strain>
    </source>
</reference>
<dbReference type="InterPro" id="IPR051257">
    <property type="entry name" value="Diverse_CBS-Domain"/>
</dbReference>
<evidence type="ECO:0000256" key="1">
    <source>
        <dbReference type="ARBA" id="ARBA00023122"/>
    </source>
</evidence>
<evidence type="ECO:0000256" key="2">
    <source>
        <dbReference type="PROSITE-ProRule" id="PRU00703"/>
    </source>
</evidence>
<dbReference type="InterPro" id="IPR046342">
    <property type="entry name" value="CBS_dom_sf"/>
</dbReference>